<dbReference type="InterPro" id="IPR016167">
    <property type="entry name" value="FAD-bd_PCMH_sub1"/>
</dbReference>
<reference evidence="2 3" key="1">
    <citation type="submission" date="2014-11" db="EMBL/GenBank/DDBJ databases">
        <authorList>
            <person name="Wibberg Daniel"/>
        </authorList>
    </citation>
    <scope>NUCLEOTIDE SEQUENCE [LARGE SCALE GENOMIC DNA]</scope>
    <source>
        <strain evidence="2">Rhizoctonia solani AG1-IB 7/3/14</strain>
    </source>
</reference>
<evidence type="ECO:0000313" key="2">
    <source>
        <dbReference type="EMBL" id="CEL52962.1"/>
    </source>
</evidence>
<dbReference type="AlphaFoldDB" id="A0A0B7F9Q1"/>
<dbReference type="GO" id="GO:0003885">
    <property type="term" value="F:D-arabinono-1,4-lactone oxidase activity"/>
    <property type="evidence" value="ECO:0007669"/>
    <property type="project" value="TreeGrafter"/>
</dbReference>
<dbReference type="InterPro" id="IPR016169">
    <property type="entry name" value="FAD-bd_PCMH_sub2"/>
</dbReference>
<dbReference type="EMBL" id="LN679110">
    <property type="protein sequence ID" value="CEL52962.1"/>
    <property type="molecule type" value="Genomic_DNA"/>
</dbReference>
<dbReference type="InterPro" id="IPR016166">
    <property type="entry name" value="FAD-bd_PCMH"/>
</dbReference>
<dbReference type="GO" id="GO:0071949">
    <property type="term" value="F:FAD binding"/>
    <property type="evidence" value="ECO:0007669"/>
    <property type="project" value="InterPro"/>
</dbReference>
<evidence type="ECO:0000259" key="1">
    <source>
        <dbReference type="PROSITE" id="PS51387"/>
    </source>
</evidence>
<dbReference type="InterPro" id="IPR010031">
    <property type="entry name" value="FAD_lactone_oxidase-like"/>
</dbReference>
<dbReference type="Gene3D" id="3.30.43.10">
    <property type="entry name" value="Uridine Diphospho-n-acetylenolpyruvylglucosamine Reductase, domain 2"/>
    <property type="match status" value="1"/>
</dbReference>
<gene>
    <name evidence="2" type="ORF">RSOLAG1IB_06030</name>
</gene>
<dbReference type="Gene3D" id="3.30.465.10">
    <property type="match status" value="1"/>
</dbReference>
<protein>
    <recommendedName>
        <fullName evidence="1">FAD-binding PCMH-type domain-containing protein</fullName>
    </recommendedName>
</protein>
<accession>A0A0B7F9Q1</accession>
<dbReference type="STRING" id="1108050.A0A0B7F9Q1"/>
<evidence type="ECO:0000313" key="3">
    <source>
        <dbReference type="Proteomes" id="UP000059188"/>
    </source>
</evidence>
<dbReference type="OrthoDB" id="610608at2759"/>
<organism evidence="2 3">
    <name type="scientific">Thanatephorus cucumeris (strain AG1-IB / isolate 7/3/14)</name>
    <name type="common">Lettuce bottom rot fungus</name>
    <name type="synonym">Rhizoctonia solani</name>
    <dbReference type="NCBI Taxonomy" id="1108050"/>
    <lineage>
        <taxon>Eukaryota</taxon>
        <taxon>Fungi</taxon>
        <taxon>Dikarya</taxon>
        <taxon>Basidiomycota</taxon>
        <taxon>Agaricomycotina</taxon>
        <taxon>Agaricomycetes</taxon>
        <taxon>Cantharellales</taxon>
        <taxon>Ceratobasidiaceae</taxon>
        <taxon>Rhizoctonia</taxon>
        <taxon>Rhizoctonia solani AG-1</taxon>
    </lineage>
</organism>
<dbReference type="PANTHER" id="PTHR43762:SF1">
    <property type="entry name" value="D-ARABINONO-1,4-LACTONE OXIDASE"/>
    <property type="match status" value="1"/>
</dbReference>
<dbReference type="GO" id="GO:0005739">
    <property type="term" value="C:mitochondrion"/>
    <property type="evidence" value="ECO:0007669"/>
    <property type="project" value="TreeGrafter"/>
</dbReference>
<sequence>MAQHLNASPDTTGRGLASRHKDLLGEVREQIPLIAPQLTPLLRIFDEVPKDDSRDRIAFSAILDCVKQDEHFDKILDDIVPDRLKPFIKAYAHPKQQEDHPKRILAEGLRFAPPTILKSKSVSAAAKELLVSLDHKRNGSQPGSRSFIPLPLSPHTRKMAVDIVKHLENCEEVKEGDGKPMKRLSRARFDNWGHTVTNTPSDTFVARTEEGLCNLVKWAKDNGKKVRVAGYRHTWSDFFSEDNEVLVMLLPLEYLVDIPAKEPTIRDIQEGTGSDLVGIELVTPPAGLRSNKMTYCTVKAGTTNEMFRQWCLEKRLWTLPFNVIMVEITMGGSNGPICHGAGFDTKTLSDLVVEFHYIDPNGNKKSISDPDQLKAASGCFGLLGICTAVTLRLDAMSKVVMNPAKINLPLAIPPPVNYKIPAELEYLMDGVTPQQLEQARKDFVQTCKDDYLEWFWFPTTKKVWVNTWKKVDVDVSTLETLEPYPSQLGALVQWIQTAFAQWVVSKDWFKAIPGWIQAFLLGHISLFFMPDKPNEGKGVPTLISEAIHFRRGTQNMRVWDSEWEIPIPESPTNPGERDYEKIQLAWWDAIVKTCLNPDSAMRLTLEMRLTGDSNVILAPQRHNKFGTISIEVLTIPTTPPDAWARFMQDIADSWTQYTDSKGNLLNARPHWAKQWQGLKVRGQPIEQYLKHTAYKEAIPEFRRVLEKIAEAQGTTVQDMRSRFGNPLLERLIFED</sequence>
<dbReference type="PANTHER" id="PTHR43762">
    <property type="entry name" value="L-GULONOLACTONE OXIDASE"/>
    <property type="match status" value="1"/>
</dbReference>
<dbReference type="InterPro" id="IPR036318">
    <property type="entry name" value="FAD-bd_PCMH-like_sf"/>
</dbReference>
<dbReference type="SUPFAM" id="SSF56176">
    <property type="entry name" value="FAD-binding/transporter-associated domain-like"/>
    <property type="match status" value="1"/>
</dbReference>
<dbReference type="PROSITE" id="PS51387">
    <property type="entry name" value="FAD_PCMH"/>
    <property type="match status" value="1"/>
</dbReference>
<feature type="domain" description="FAD-binding PCMH-type" evidence="1">
    <location>
        <begin position="196"/>
        <end position="396"/>
    </location>
</feature>
<proteinExistence type="predicted"/>
<name>A0A0B7F9Q1_THACB</name>
<keyword evidence="3" id="KW-1185">Reference proteome</keyword>
<dbReference type="Proteomes" id="UP000059188">
    <property type="component" value="Unassembled WGS sequence"/>
</dbReference>